<evidence type="ECO:0000313" key="2">
    <source>
        <dbReference type="EMBL" id="BBO77473.1"/>
    </source>
</evidence>
<dbReference type="Proteomes" id="UP000427769">
    <property type="component" value="Chromosome"/>
</dbReference>
<dbReference type="InterPro" id="IPR027802">
    <property type="entry name" value="Multi-ubiquitin_dom"/>
</dbReference>
<dbReference type="Pfam" id="PF14462">
    <property type="entry name" value="Prok-E2_E"/>
    <property type="match status" value="1"/>
</dbReference>
<gene>
    <name evidence="2" type="ORF">DSCW_48900</name>
</gene>
<dbReference type="KEGG" id="dwd:DSCW_48900"/>
<dbReference type="AlphaFoldDB" id="A0A5K7ZCL7"/>
<organism evidence="2 3">
    <name type="scientific">Desulfosarcina widdelii</name>
    <dbReference type="NCBI Taxonomy" id="947919"/>
    <lineage>
        <taxon>Bacteria</taxon>
        <taxon>Pseudomonadati</taxon>
        <taxon>Thermodesulfobacteriota</taxon>
        <taxon>Desulfobacteria</taxon>
        <taxon>Desulfobacterales</taxon>
        <taxon>Desulfosarcinaceae</taxon>
        <taxon>Desulfosarcina</taxon>
    </lineage>
</organism>
<accession>A0A5K7ZCL7</accession>
<dbReference type="Pfam" id="PF14452">
    <property type="entry name" value="Multi_ubiq"/>
    <property type="match status" value="1"/>
</dbReference>
<dbReference type="InterPro" id="IPR025701">
    <property type="entry name" value="UBQ-conjugat_E2_E"/>
</dbReference>
<sequence length="242" mass="27753">MNEICNDIVDIEQHAKEGRKIPHAVKYRIRIDKDHYVVNVPEITGRALLELAGKKPVERFALYQKLQGGQPVKIELDAVVDFRTPGVERFMTLPLDQTEGAMPAAATSSPRYHFDLPEEDIEFLDALDLPWETVAEGKNQFVVIYGYSRIPDGYNIKSVDLHVRLGSTYPDTQIDMVYFYPHLSRKNGKPIKAISNQNFDGKTWQQWSRHRTPSNPWRIGIDDLSTHIALVGEWLVQELKKV</sequence>
<evidence type="ECO:0000259" key="1">
    <source>
        <dbReference type="Pfam" id="PF14452"/>
    </source>
</evidence>
<feature type="domain" description="Multi-ubiquitin" evidence="1">
    <location>
        <begin position="27"/>
        <end position="93"/>
    </location>
</feature>
<name>A0A5K7ZCL7_9BACT</name>
<proteinExistence type="predicted"/>
<dbReference type="RefSeq" id="WP_197740417.1">
    <property type="nucleotide sequence ID" value="NZ_AP021875.1"/>
</dbReference>
<protein>
    <recommendedName>
        <fullName evidence="1">Multi-ubiquitin domain-containing protein</fullName>
    </recommendedName>
</protein>
<evidence type="ECO:0000313" key="3">
    <source>
        <dbReference type="Proteomes" id="UP000427769"/>
    </source>
</evidence>
<reference evidence="2 3" key="1">
    <citation type="submission" date="2019-11" db="EMBL/GenBank/DDBJ databases">
        <title>Comparative genomics of hydrocarbon-degrading Desulfosarcina strains.</title>
        <authorList>
            <person name="Watanabe M."/>
            <person name="Kojima H."/>
            <person name="Fukui M."/>
        </authorList>
    </citation>
    <scope>NUCLEOTIDE SEQUENCE [LARGE SCALE GENOMIC DNA]</scope>
    <source>
        <strain evidence="2 3">PP31</strain>
    </source>
</reference>
<keyword evidence="3" id="KW-1185">Reference proteome</keyword>
<dbReference type="EMBL" id="AP021875">
    <property type="protein sequence ID" value="BBO77473.1"/>
    <property type="molecule type" value="Genomic_DNA"/>
</dbReference>